<reference evidence="8 10" key="2">
    <citation type="journal article" date="2018" name="Plant J.">
        <title>The Physcomitrella patens chromosome-scale assembly reveals moss genome structure and evolution.</title>
        <authorList>
            <person name="Lang D."/>
            <person name="Ullrich K.K."/>
            <person name="Murat F."/>
            <person name="Fuchs J."/>
            <person name="Jenkins J."/>
            <person name="Haas F.B."/>
            <person name="Piednoel M."/>
            <person name="Gundlach H."/>
            <person name="Van Bel M."/>
            <person name="Meyberg R."/>
            <person name="Vives C."/>
            <person name="Morata J."/>
            <person name="Symeonidi A."/>
            <person name="Hiss M."/>
            <person name="Muchero W."/>
            <person name="Kamisugi Y."/>
            <person name="Saleh O."/>
            <person name="Blanc G."/>
            <person name="Decker E.L."/>
            <person name="van Gessel N."/>
            <person name="Grimwood J."/>
            <person name="Hayes R.D."/>
            <person name="Graham S.W."/>
            <person name="Gunter L.E."/>
            <person name="McDaniel S.F."/>
            <person name="Hoernstein S.N.W."/>
            <person name="Larsson A."/>
            <person name="Li F.W."/>
            <person name="Perroud P.F."/>
            <person name="Phillips J."/>
            <person name="Ranjan P."/>
            <person name="Rokshar D.S."/>
            <person name="Rothfels C.J."/>
            <person name="Schneider L."/>
            <person name="Shu S."/>
            <person name="Stevenson D.W."/>
            <person name="Thummler F."/>
            <person name="Tillich M."/>
            <person name="Villarreal Aguilar J.C."/>
            <person name="Widiez T."/>
            <person name="Wong G.K."/>
            <person name="Wymore A."/>
            <person name="Zhang Y."/>
            <person name="Zimmer A.D."/>
            <person name="Quatrano R.S."/>
            <person name="Mayer K.F.X."/>
            <person name="Goodstein D."/>
            <person name="Casacuberta J.M."/>
            <person name="Vandepoele K."/>
            <person name="Reski R."/>
            <person name="Cuming A.C."/>
            <person name="Tuskan G.A."/>
            <person name="Maumus F."/>
            <person name="Salse J."/>
            <person name="Schmutz J."/>
            <person name="Rensing S.A."/>
        </authorList>
    </citation>
    <scope>NUCLEOTIDE SEQUENCE [LARGE SCALE GENOMIC DNA]</scope>
    <source>
        <strain evidence="9 10">cv. Gransden 2004</strain>
    </source>
</reference>
<gene>
    <name evidence="9" type="primary">LOC112279396</name>
    <name evidence="8" type="ORF">PHYPA_005033</name>
</gene>
<keyword evidence="10" id="KW-1185">Reference proteome</keyword>
<keyword evidence="5" id="KW-0119">Carbohydrate metabolism</keyword>
<dbReference type="InterPro" id="IPR045130">
    <property type="entry name" value="OFUT2-like"/>
</dbReference>
<dbReference type="OrthoDB" id="1851538at2759"/>
<evidence type="ECO:0000256" key="7">
    <source>
        <dbReference type="SAM" id="MobiDB-lite"/>
    </source>
</evidence>
<evidence type="ECO:0000256" key="6">
    <source>
        <dbReference type="ARBA" id="ARBA00030350"/>
    </source>
</evidence>
<dbReference type="Pfam" id="PF10250">
    <property type="entry name" value="O-FucT"/>
    <property type="match status" value="1"/>
</dbReference>
<dbReference type="GO" id="GO:0046922">
    <property type="term" value="F:peptide-O-fucosyltransferase activity"/>
    <property type="evidence" value="ECO:0007669"/>
    <property type="project" value="InterPro"/>
</dbReference>
<feature type="region of interest" description="Disordered" evidence="7">
    <location>
        <begin position="84"/>
        <end position="105"/>
    </location>
</feature>
<keyword evidence="3" id="KW-0808">Transferase</keyword>
<evidence type="ECO:0000256" key="5">
    <source>
        <dbReference type="ARBA" id="ARBA00023277"/>
    </source>
</evidence>
<dbReference type="Gramene" id="Pp3c3_27280V3.1">
    <property type="protein sequence ID" value="Pp3c3_27280V3.1"/>
    <property type="gene ID" value="Pp3c3_27280"/>
</dbReference>
<dbReference type="PANTHER" id="PTHR13398">
    <property type="entry name" value="GDP-FUCOSE PROTEIN O-FUCOSYLTRANSFERASE 2"/>
    <property type="match status" value="1"/>
</dbReference>
<dbReference type="CDD" id="cd11296">
    <property type="entry name" value="O-FucT_like"/>
    <property type="match status" value="1"/>
</dbReference>
<dbReference type="Gene3D" id="3.40.50.11350">
    <property type="match status" value="1"/>
</dbReference>
<name>A0A2K1KW92_PHYPA</name>
<evidence type="ECO:0000256" key="2">
    <source>
        <dbReference type="ARBA" id="ARBA00022676"/>
    </source>
</evidence>
<dbReference type="InterPro" id="IPR019378">
    <property type="entry name" value="GDP-Fuc_O-FucTrfase"/>
</dbReference>
<evidence type="ECO:0000313" key="8">
    <source>
        <dbReference type="EMBL" id="PNR58038.1"/>
    </source>
</evidence>
<sequence length="642" mass="71777">MGMLSKLRFSNRMSVSIQVVCICFGLVMLLTTVSLQVMSKRTWVDYFGIVLADVYPYTTNITTDTATLSQSFSGDLDASELPVGLSFQAPNDDDPTLASSPIGPSDQDVEFLQSREHTSELGVSESLESSTIEQNSPSSSPQNENMHLLNTLDSEISPARYENTAVSDAILMPSPALVSVDTREKFLVPILSWQVGAGNQFMEYLSAAVIARSLNRTLCLSPFFPGPSRHTGRVTSGLAWEDRYEVSSLSRFTQVASLMHCLKECDDTMNLKIMLKNSREARMPSWKRYPNNNEALNLNWDYVKWTKPQDIFASLGNRNERCVGIMGLFPGLRWRGAFLAVSAFLRPAPRIKKIADMLQQYALGNGTRYLAVHWRFEESECAAHHVGLCFVRCDDGSVINSGLHPEAKEWIKAAETPCNRDGHFRGVILHQKDIIEAIEERASNHSVNTIYLATDGWMRGHHSISLLTEIVESLRKRGLTVVGLWKLTELPNFADGTYFDPVKTLGKVNQDLNGAQIALVEQELCSRAVSFMGSGQSTFSLAVFRVRLARRRVEEIVEATAESGGSKEGGDKATMDKRIAEALLEDEHPAGLHCRYLRHMKRHRVREEVETEADEYPDGWLDLLACEGRLRRGGRCRVAHCF</sequence>
<dbReference type="PaxDb" id="3218-PP1S376_9V6.1"/>
<evidence type="ECO:0000313" key="9">
    <source>
        <dbReference type="EnsemblPlants" id="Pp3c3_27280V3.1"/>
    </source>
</evidence>
<protein>
    <recommendedName>
        <fullName evidence="6">O-fucosyltransferase family protein</fullName>
    </recommendedName>
</protein>
<reference evidence="9" key="3">
    <citation type="submission" date="2020-12" db="UniProtKB">
        <authorList>
            <consortium name="EnsemblPlants"/>
        </authorList>
    </citation>
    <scope>IDENTIFICATION</scope>
</reference>
<organism evidence="8">
    <name type="scientific">Physcomitrium patens</name>
    <name type="common">Spreading-leaved earth moss</name>
    <name type="synonym">Physcomitrella patens</name>
    <dbReference type="NCBI Taxonomy" id="3218"/>
    <lineage>
        <taxon>Eukaryota</taxon>
        <taxon>Viridiplantae</taxon>
        <taxon>Streptophyta</taxon>
        <taxon>Embryophyta</taxon>
        <taxon>Bryophyta</taxon>
        <taxon>Bryophytina</taxon>
        <taxon>Bryopsida</taxon>
        <taxon>Funariidae</taxon>
        <taxon>Funariales</taxon>
        <taxon>Funariaceae</taxon>
        <taxon>Physcomitrium</taxon>
    </lineage>
</organism>
<reference evidence="8 10" key="1">
    <citation type="journal article" date="2008" name="Science">
        <title>The Physcomitrella genome reveals evolutionary insights into the conquest of land by plants.</title>
        <authorList>
            <person name="Rensing S."/>
            <person name="Lang D."/>
            <person name="Zimmer A."/>
            <person name="Terry A."/>
            <person name="Salamov A."/>
            <person name="Shapiro H."/>
            <person name="Nishiyama T."/>
            <person name="Perroud P.-F."/>
            <person name="Lindquist E."/>
            <person name="Kamisugi Y."/>
            <person name="Tanahashi T."/>
            <person name="Sakakibara K."/>
            <person name="Fujita T."/>
            <person name="Oishi K."/>
            <person name="Shin-I T."/>
            <person name="Kuroki Y."/>
            <person name="Toyoda A."/>
            <person name="Suzuki Y."/>
            <person name="Hashimoto A."/>
            <person name="Yamaguchi K."/>
            <person name="Sugano A."/>
            <person name="Kohara Y."/>
            <person name="Fujiyama A."/>
            <person name="Anterola A."/>
            <person name="Aoki S."/>
            <person name="Ashton N."/>
            <person name="Barbazuk W.B."/>
            <person name="Barker E."/>
            <person name="Bennetzen J."/>
            <person name="Bezanilla M."/>
            <person name="Blankenship R."/>
            <person name="Cho S.H."/>
            <person name="Dutcher S."/>
            <person name="Estelle M."/>
            <person name="Fawcett J.A."/>
            <person name="Gundlach H."/>
            <person name="Hanada K."/>
            <person name="Heyl A."/>
            <person name="Hicks K.A."/>
            <person name="Hugh J."/>
            <person name="Lohr M."/>
            <person name="Mayer K."/>
            <person name="Melkozernov A."/>
            <person name="Murata T."/>
            <person name="Nelson D."/>
            <person name="Pils B."/>
            <person name="Prigge M."/>
            <person name="Reiss B."/>
            <person name="Renner T."/>
            <person name="Rombauts S."/>
            <person name="Rushton P."/>
            <person name="Sanderfoot A."/>
            <person name="Schween G."/>
            <person name="Shiu S.-H."/>
            <person name="Stueber K."/>
            <person name="Theodoulou F.L."/>
            <person name="Tu H."/>
            <person name="Van de Peer Y."/>
            <person name="Verrier P.J."/>
            <person name="Waters E."/>
            <person name="Wood A."/>
            <person name="Yang L."/>
            <person name="Cove D."/>
            <person name="Cuming A."/>
            <person name="Hasebe M."/>
            <person name="Lucas S."/>
            <person name="Mishler D.B."/>
            <person name="Reski R."/>
            <person name="Grigoriev I."/>
            <person name="Quatrano R.S."/>
            <person name="Boore J.L."/>
        </authorList>
    </citation>
    <scope>NUCLEOTIDE SEQUENCE [LARGE SCALE GENOMIC DNA]</scope>
    <source>
        <strain evidence="9 10">cv. Gransden 2004</strain>
    </source>
</reference>
<dbReference type="AlphaFoldDB" id="A0A2K1KW92"/>
<dbReference type="RefSeq" id="XP_024369556.1">
    <property type="nucleotide sequence ID" value="XM_024513788.2"/>
</dbReference>
<dbReference type="EnsemblPlants" id="Pp3c3_27280V3.1">
    <property type="protein sequence ID" value="Pp3c3_27280V3.1"/>
    <property type="gene ID" value="Pp3c3_27280"/>
</dbReference>
<comment type="similarity">
    <text evidence="1">Belongs to the glycosyltransferase GT106 family.</text>
</comment>
<dbReference type="PANTHER" id="PTHR13398:SF8">
    <property type="entry name" value="O-FUCOSYLTRANSFERASE FAMILY PROTEIN"/>
    <property type="match status" value="1"/>
</dbReference>
<keyword evidence="4" id="KW-0294">Fucose metabolism</keyword>
<evidence type="ECO:0000313" key="10">
    <source>
        <dbReference type="Proteomes" id="UP000006727"/>
    </source>
</evidence>
<evidence type="ECO:0000256" key="1">
    <source>
        <dbReference type="ARBA" id="ARBA00007737"/>
    </source>
</evidence>
<accession>A0A2K1KW92</accession>
<feature type="region of interest" description="Disordered" evidence="7">
    <location>
        <begin position="120"/>
        <end position="145"/>
    </location>
</feature>
<dbReference type="GO" id="GO:0006004">
    <property type="term" value="P:fucose metabolic process"/>
    <property type="evidence" value="ECO:0007669"/>
    <property type="project" value="UniProtKB-KW"/>
</dbReference>
<evidence type="ECO:0000256" key="3">
    <source>
        <dbReference type="ARBA" id="ARBA00022679"/>
    </source>
</evidence>
<dbReference type="GeneID" id="112279396"/>
<evidence type="ECO:0000256" key="4">
    <source>
        <dbReference type="ARBA" id="ARBA00023253"/>
    </source>
</evidence>
<keyword evidence="2" id="KW-0328">Glycosyltransferase</keyword>
<dbReference type="Proteomes" id="UP000006727">
    <property type="component" value="Chromosome 3"/>
</dbReference>
<proteinExistence type="inferred from homology"/>
<dbReference type="EMBL" id="ABEU02000003">
    <property type="protein sequence ID" value="PNR58038.1"/>
    <property type="molecule type" value="Genomic_DNA"/>
</dbReference>